<evidence type="ECO:0000313" key="1">
    <source>
        <dbReference type="EMBL" id="SBS79294.1"/>
    </source>
</evidence>
<accession>A0A1Y5PKX2</accession>
<gene>
    <name evidence="1" type="ORF">MHPYR_710021</name>
</gene>
<name>A0A1Y5PKX2_9MYCO</name>
<dbReference type="EMBL" id="FLQS01000069">
    <property type="protein sequence ID" value="SBS79294.1"/>
    <property type="molecule type" value="Genomic_DNA"/>
</dbReference>
<sequence>MREIRVSPDGDTVAIRADAPEDASNAWGCFSAVNGGHWSATKEVADWTPPQRETE</sequence>
<organism evidence="1">
    <name type="scientific">uncultured Mycobacterium sp</name>
    <dbReference type="NCBI Taxonomy" id="171292"/>
    <lineage>
        <taxon>Bacteria</taxon>
        <taxon>Bacillati</taxon>
        <taxon>Actinomycetota</taxon>
        <taxon>Actinomycetes</taxon>
        <taxon>Mycobacteriales</taxon>
        <taxon>Mycobacteriaceae</taxon>
        <taxon>Mycobacterium</taxon>
        <taxon>environmental samples</taxon>
    </lineage>
</organism>
<proteinExistence type="predicted"/>
<protein>
    <submittedName>
        <fullName evidence="1">Uncharacterized protein</fullName>
    </submittedName>
</protein>
<reference evidence="1" key="1">
    <citation type="submission" date="2016-03" db="EMBL/GenBank/DDBJ databases">
        <authorList>
            <person name="Ploux O."/>
        </authorList>
    </citation>
    <scope>NUCLEOTIDE SEQUENCE</scope>
    <source>
        <strain evidence="1">UC10</strain>
    </source>
</reference>
<dbReference type="AlphaFoldDB" id="A0A1Y5PKX2"/>